<protein>
    <submittedName>
        <fullName evidence="1">Glycosyltransferase involved in cell wall biosynthesis</fullName>
    </submittedName>
</protein>
<organism evidence="1 2">
    <name type="scientific">Conexibacter arvalis</name>
    <dbReference type="NCBI Taxonomy" id="912552"/>
    <lineage>
        <taxon>Bacteria</taxon>
        <taxon>Bacillati</taxon>
        <taxon>Actinomycetota</taxon>
        <taxon>Thermoleophilia</taxon>
        <taxon>Solirubrobacterales</taxon>
        <taxon>Conexibacteraceae</taxon>
        <taxon>Conexibacter</taxon>
    </lineage>
</organism>
<evidence type="ECO:0000313" key="1">
    <source>
        <dbReference type="EMBL" id="MBB4661621.1"/>
    </source>
</evidence>
<name>A0A840IBJ4_9ACTN</name>
<comment type="caution">
    <text evidence="1">The sequence shown here is derived from an EMBL/GenBank/DDBJ whole genome shotgun (WGS) entry which is preliminary data.</text>
</comment>
<dbReference type="GO" id="GO:0016740">
    <property type="term" value="F:transferase activity"/>
    <property type="evidence" value="ECO:0007669"/>
    <property type="project" value="UniProtKB-KW"/>
</dbReference>
<sequence length="351" mass="39091">MKIAYLANPESPNGWYRGIGPMSALKRRGHEIRQVIGLGGRFKPELVQGCDVVHIHREHDRPTLQVARYAKENGIAVWWDNDDDLTSIPKNNPSYRSSYGGAKGARAAVEIRKMLEAADVVTTPSRRLAELYREMGAARVEVIENYVRDEAAASGSKRPADGRVVVGWVAGKEHHLDVERLPIRAALAELLERRPEVEIVTVGVGLGLRSDRYRHIPAVRFFDLPAVTREFDLGLAPIADIPLNRSRSNVKLKEYAAAGVPWLASPIGAYAALGKREGGRLVADDDWPRALDELIDRKRDRRKLAGRAFKWGSGETVSANVGRWERLLGDVVGLARPESDSVRRRISPRLR</sequence>
<dbReference type="Gene3D" id="3.40.50.2000">
    <property type="entry name" value="Glycogen Phosphorylase B"/>
    <property type="match status" value="1"/>
</dbReference>
<proteinExistence type="predicted"/>
<accession>A0A840IBJ4</accession>
<keyword evidence="2" id="KW-1185">Reference proteome</keyword>
<dbReference type="EMBL" id="JACHNU010000001">
    <property type="protein sequence ID" value="MBB4661621.1"/>
    <property type="molecule type" value="Genomic_DNA"/>
</dbReference>
<evidence type="ECO:0000313" key="2">
    <source>
        <dbReference type="Proteomes" id="UP000585272"/>
    </source>
</evidence>
<keyword evidence="1" id="KW-0808">Transferase</keyword>
<reference evidence="1 2" key="1">
    <citation type="submission" date="2020-08" db="EMBL/GenBank/DDBJ databases">
        <title>Genomic Encyclopedia of Archaeal and Bacterial Type Strains, Phase II (KMG-II): from individual species to whole genera.</title>
        <authorList>
            <person name="Goeker M."/>
        </authorList>
    </citation>
    <scope>NUCLEOTIDE SEQUENCE [LARGE SCALE GENOMIC DNA]</scope>
    <source>
        <strain evidence="1 2">DSM 23288</strain>
    </source>
</reference>
<dbReference type="RefSeq" id="WP_183339935.1">
    <property type="nucleotide sequence ID" value="NZ_JACHNU010000001.1"/>
</dbReference>
<dbReference type="Proteomes" id="UP000585272">
    <property type="component" value="Unassembled WGS sequence"/>
</dbReference>
<dbReference type="SUPFAM" id="SSF53756">
    <property type="entry name" value="UDP-Glycosyltransferase/glycogen phosphorylase"/>
    <property type="match status" value="1"/>
</dbReference>
<gene>
    <name evidence="1" type="ORF">BDZ31_001194</name>
</gene>
<dbReference type="AlphaFoldDB" id="A0A840IBJ4"/>